<dbReference type="VEuPathDB" id="HostDB:ENSMUSG00000043131"/>
<dbReference type="Bgee" id="ENSMUSG00000043131">
    <property type="expression patterns" value="Expressed in ileal epithelium and 257 other cell types or tissues"/>
</dbReference>
<gene>
    <name evidence="2 3" type="primary">Mob1a</name>
</gene>
<evidence type="ECO:0000256" key="1">
    <source>
        <dbReference type="SAM" id="SignalP"/>
    </source>
</evidence>
<feature type="chain" id="PRO_5005885414" evidence="1">
    <location>
        <begin position="21"/>
        <end position="41"/>
    </location>
</feature>
<evidence type="ECO:0000313" key="3">
    <source>
        <dbReference type="MGI" id="MGI:2442631"/>
    </source>
</evidence>
<dbReference type="AlphaFoldDB" id="A0A0N4SUR8"/>
<accession>A0A0N4SUR8</accession>
<proteinExistence type="predicted"/>
<feature type="signal peptide" evidence="1">
    <location>
        <begin position="1"/>
        <end position="20"/>
    </location>
</feature>
<reference evidence="2 4" key="2">
    <citation type="journal article" date="2011" name="PLoS Biol.">
        <title>Modernizing reference genome assemblies.</title>
        <authorList>
            <person name="Church D.M."/>
            <person name="Schneider V.A."/>
            <person name="Graves T."/>
            <person name="Auger K."/>
            <person name="Cunningham F."/>
            <person name="Bouk N."/>
            <person name="Chen H.C."/>
            <person name="Agarwala R."/>
            <person name="McLaren W.M."/>
            <person name="Ritchie G.R."/>
            <person name="Albracht D."/>
            <person name="Kremitzki M."/>
            <person name="Rock S."/>
            <person name="Kotkiewicz H."/>
            <person name="Kremitzki C."/>
            <person name="Wollam A."/>
            <person name="Trani L."/>
            <person name="Fulton L."/>
            <person name="Fulton R."/>
            <person name="Matthews L."/>
            <person name="Whitehead S."/>
            <person name="Chow W."/>
            <person name="Torrance J."/>
            <person name="Dunn M."/>
            <person name="Harden G."/>
            <person name="Threadgold G."/>
            <person name="Wood J."/>
            <person name="Collins J."/>
            <person name="Heath P."/>
            <person name="Griffiths G."/>
            <person name="Pelan S."/>
            <person name="Grafham D."/>
            <person name="Eichler E.E."/>
            <person name="Weinstock G."/>
            <person name="Mardis E.R."/>
            <person name="Wilson R.K."/>
            <person name="Howe K."/>
            <person name="Flicek P."/>
            <person name="Hubbard T."/>
        </authorList>
    </citation>
    <scope>NUCLEOTIDE SEQUENCE [LARGE SCALE GENOMIC DNA]</scope>
    <source>
        <strain evidence="2 4">C57BL/6J</strain>
    </source>
</reference>
<name>A0A0N4SUR8_MOUSE</name>
<reference evidence="2" key="3">
    <citation type="submission" date="2025-08" db="UniProtKB">
        <authorList>
            <consortium name="Ensembl"/>
        </authorList>
    </citation>
    <scope>IDENTIFICATION</scope>
    <source>
        <strain evidence="2">C57BL/6J</strain>
    </source>
</reference>
<protein>
    <submittedName>
        <fullName evidence="2">MOB kinase activator 1A</fullName>
    </submittedName>
</protein>
<dbReference type="AGR" id="MGI:2442631"/>
<keyword evidence="4" id="KW-1185">Reference proteome</keyword>
<evidence type="ECO:0000313" key="4">
    <source>
        <dbReference type="Proteomes" id="UP000000589"/>
    </source>
</evidence>
<dbReference type="GeneTree" id="ENSGT01120000271863"/>
<organism evidence="2 4">
    <name type="scientific">Mus musculus</name>
    <name type="common">Mouse</name>
    <dbReference type="NCBI Taxonomy" id="10090"/>
    <lineage>
        <taxon>Eukaryota</taxon>
        <taxon>Metazoa</taxon>
        <taxon>Chordata</taxon>
        <taxon>Craniata</taxon>
        <taxon>Vertebrata</taxon>
        <taxon>Euteleostomi</taxon>
        <taxon>Mammalia</taxon>
        <taxon>Eutheria</taxon>
        <taxon>Euarchontoglires</taxon>
        <taxon>Glires</taxon>
        <taxon>Rodentia</taxon>
        <taxon>Myomorpha</taxon>
        <taxon>Muroidea</taxon>
        <taxon>Muridae</taxon>
        <taxon>Murinae</taxon>
        <taxon>Mus</taxon>
        <taxon>Mus</taxon>
    </lineage>
</organism>
<evidence type="ECO:0000313" key="2">
    <source>
        <dbReference type="Ensembl" id="ENSMUSP00000144795.2"/>
    </source>
</evidence>
<dbReference type="Antibodypedia" id="47474">
    <property type="antibodies" value="186 antibodies from 31 providers"/>
</dbReference>
<reference evidence="2 4" key="1">
    <citation type="journal article" date="2009" name="PLoS Biol.">
        <title>Lineage-specific biology revealed by a finished genome assembly of the mouse.</title>
        <authorList>
            <consortium name="Mouse Genome Sequencing Consortium"/>
            <person name="Church D.M."/>
            <person name="Goodstadt L."/>
            <person name="Hillier L.W."/>
            <person name="Zody M.C."/>
            <person name="Goldstein S."/>
            <person name="She X."/>
            <person name="Bult C.J."/>
            <person name="Agarwala R."/>
            <person name="Cherry J.L."/>
            <person name="DiCuccio M."/>
            <person name="Hlavina W."/>
            <person name="Kapustin Y."/>
            <person name="Meric P."/>
            <person name="Maglott D."/>
            <person name="Birtle Z."/>
            <person name="Marques A.C."/>
            <person name="Graves T."/>
            <person name="Zhou S."/>
            <person name="Teague B."/>
            <person name="Potamousis K."/>
            <person name="Churas C."/>
            <person name="Place M."/>
            <person name="Herschleb J."/>
            <person name="Runnheim R."/>
            <person name="Forrest D."/>
            <person name="Amos-Landgraf J."/>
            <person name="Schwartz D.C."/>
            <person name="Cheng Z."/>
            <person name="Lindblad-Toh K."/>
            <person name="Eichler E.E."/>
            <person name="Ponting C.P."/>
        </authorList>
    </citation>
    <scope>NUCLEOTIDE SEQUENCE [LARGE SCALE GENOMIC DNA]</scope>
    <source>
        <strain evidence="2 4">C57BL/6J</strain>
    </source>
</reference>
<dbReference type="MGI" id="MGI:2442631">
    <property type="gene designation" value="Mob1a"/>
</dbReference>
<dbReference type="Proteomes" id="UP000000589">
    <property type="component" value="Chromosome 6"/>
</dbReference>
<keyword evidence="1" id="KW-0732">Signal</keyword>
<dbReference type="ExpressionAtlas" id="A0A0N4SUR8">
    <property type="expression patterns" value="baseline and differential"/>
</dbReference>
<dbReference type="Ensembl" id="ENSMUST00000133045.7">
    <property type="protein sequence ID" value="ENSMUSP00000144795.2"/>
    <property type="gene ID" value="ENSMUSG00000043131.15"/>
</dbReference>
<reference evidence="2" key="4">
    <citation type="submission" date="2025-09" db="UniProtKB">
        <authorList>
            <consortium name="Ensembl"/>
        </authorList>
    </citation>
    <scope>IDENTIFICATION</scope>
    <source>
        <strain evidence="2">C57BL/6J</strain>
    </source>
</reference>
<sequence>MSFLFVILTVLMASLEESAAALRKHSNQRRISLKGPISMSS</sequence>